<name>A0A420I938_9PEZI</name>
<proteinExistence type="predicted"/>
<evidence type="ECO:0000313" key="1">
    <source>
        <dbReference type="EMBL" id="RKF66872.1"/>
    </source>
</evidence>
<reference evidence="1 2" key="1">
    <citation type="journal article" date="2018" name="BMC Genomics">
        <title>Comparative genome analyses reveal sequence features reflecting distinct modes of host-adaptation between dicot and monocot powdery mildew.</title>
        <authorList>
            <person name="Wu Y."/>
            <person name="Ma X."/>
            <person name="Pan Z."/>
            <person name="Kale S.D."/>
            <person name="Song Y."/>
            <person name="King H."/>
            <person name="Zhang Q."/>
            <person name="Presley C."/>
            <person name="Deng X."/>
            <person name="Wei C.I."/>
            <person name="Xiao S."/>
        </authorList>
    </citation>
    <scope>NUCLEOTIDE SEQUENCE [LARGE SCALE GENOMIC DNA]</scope>
    <source>
        <strain evidence="1">UMSG3</strain>
    </source>
</reference>
<feature type="non-terminal residue" evidence="1">
    <location>
        <position position="76"/>
    </location>
</feature>
<accession>A0A420I938</accession>
<dbReference type="EMBL" id="MCBQ01010938">
    <property type="protein sequence ID" value="RKF66872.1"/>
    <property type="molecule type" value="Genomic_DNA"/>
</dbReference>
<protein>
    <submittedName>
        <fullName evidence="1">Uncharacterized protein</fullName>
    </submittedName>
</protein>
<sequence length="76" mass="8893">MSRNKESNVRDQVRVHVRYHPPKFVPNYDHHNNICPANASRMLPEFPRCESNASNTMRKQEVILFGHSIHRALSIL</sequence>
<dbReference type="AlphaFoldDB" id="A0A420I938"/>
<dbReference type="Proteomes" id="UP000283383">
    <property type="component" value="Unassembled WGS sequence"/>
</dbReference>
<comment type="caution">
    <text evidence="1">The sequence shown here is derived from an EMBL/GenBank/DDBJ whole genome shotgun (WGS) entry which is preliminary data.</text>
</comment>
<keyword evidence="2" id="KW-1185">Reference proteome</keyword>
<gene>
    <name evidence="1" type="ORF">GcM3_109028</name>
</gene>
<evidence type="ECO:0000313" key="2">
    <source>
        <dbReference type="Proteomes" id="UP000283383"/>
    </source>
</evidence>
<organism evidence="1 2">
    <name type="scientific">Golovinomyces cichoracearum</name>
    <dbReference type="NCBI Taxonomy" id="62708"/>
    <lineage>
        <taxon>Eukaryota</taxon>
        <taxon>Fungi</taxon>
        <taxon>Dikarya</taxon>
        <taxon>Ascomycota</taxon>
        <taxon>Pezizomycotina</taxon>
        <taxon>Leotiomycetes</taxon>
        <taxon>Erysiphales</taxon>
        <taxon>Erysiphaceae</taxon>
        <taxon>Golovinomyces</taxon>
    </lineage>
</organism>